<feature type="region of interest" description="Disordered" evidence="1">
    <location>
        <begin position="423"/>
        <end position="464"/>
    </location>
</feature>
<dbReference type="EMBL" id="KI913954">
    <property type="protein sequence ID" value="ETW07754.1"/>
    <property type="molecule type" value="Genomic_DNA"/>
</dbReference>
<evidence type="ECO:0008006" key="3">
    <source>
        <dbReference type="Google" id="ProtNLM"/>
    </source>
</evidence>
<evidence type="ECO:0000313" key="2">
    <source>
        <dbReference type="EMBL" id="ETW07754.1"/>
    </source>
</evidence>
<dbReference type="OrthoDB" id="167114at2759"/>
<dbReference type="GeneID" id="20079246"/>
<name>A0A024UN71_9STRA</name>
<accession>A0A024UN71</accession>
<dbReference type="VEuPathDB" id="FungiDB:H310_02196"/>
<gene>
    <name evidence="2" type="ORF">H310_02196</name>
</gene>
<dbReference type="SUPFAM" id="SSF103657">
    <property type="entry name" value="BAR/IMD domain-like"/>
    <property type="match status" value="1"/>
</dbReference>
<organism evidence="2">
    <name type="scientific">Aphanomyces invadans</name>
    <dbReference type="NCBI Taxonomy" id="157072"/>
    <lineage>
        <taxon>Eukaryota</taxon>
        <taxon>Sar</taxon>
        <taxon>Stramenopiles</taxon>
        <taxon>Oomycota</taxon>
        <taxon>Saprolegniomycetes</taxon>
        <taxon>Saprolegniales</taxon>
        <taxon>Verrucalvaceae</taxon>
        <taxon>Aphanomyces</taxon>
    </lineage>
</organism>
<dbReference type="RefSeq" id="XP_008863847.1">
    <property type="nucleotide sequence ID" value="XM_008865625.1"/>
</dbReference>
<dbReference type="Gene3D" id="1.20.1270.60">
    <property type="entry name" value="Arfaptin homology (AH) domain/BAR domain"/>
    <property type="match status" value="1"/>
</dbReference>
<sequence>MSSIRVRATNKLLTKIGATKPSKNVQFDQAFSGFEQLQSGIVNLDNAVKGYIAALRGFHTASTILNRAIEDVSNFKCTDIPSESPEVKQFIDVFKACSLNIDITHVTELAKAFETRVQTPAQGWTHQVNLLHKECADFNETHITYDHYNKKVLALREAHNKRVGAGKHEKGKEVDKLVRNEQKLVTITNEYNQAAETTIHHLRDFLRHRDSTLLPLVQRVIEFRIHYTSAMVAATKKMEPLLAITSYDEHLATLESFATNGHAAAATDKPAPRVSGTASHIATSDIQVNKLSFSDFVGPSTDSTSPSPPARATMESWGDFGDSPPSAASSPVPPPAVTSFGSNKSMHGGAFVSAPPQQPQSRTASGHVGLELRANSSNRIVNVLDFASPPLEATSNNPFGGGNVFMDFTMSDLQGHATTHGVDSPLAGGFNPFAPPPPAPASQTAPLHAAVHTPTAGSPGFDSFDLLGAAQ</sequence>
<reference evidence="2" key="1">
    <citation type="submission" date="2013-12" db="EMBL/GenBank/DDBJ databases">
        <title>The Genome Sequence of Aphanomyces invadans NJM9701.</title>
        <authorList>
            <consortium name="The Broad Institute Genomics Platform"/>
            <person name="Russ C."/>
            <person name="Tyler B."/>
            <person name="van West P."/>
            <person name="Dieguez-Uribeondo J."/>
            <person name="Young S.K."/>
            <person name="Zeng Q."/>
            <person name="Gargeya S."/>
            <person name="Fitzgerald M."/>
            <person name="Abouelleil A."/>
            <person name="Alvarado L."/>
            <person name="Chapman S.B."/>
            <person name="Gainer-Dewar J."/>
            <person name="Goldberg J."/>
            <person name="Griggs A."/>
            <person name="Gujja S."/>
            <person name="Hansen M."/>
            <person name="Howarth C."/>
            <person name="Imamovic A."/>
            <person name="Ireland A."/>
            <person name="Larimer J."/>
            <person name="McCowan C."/>
            <person name="Murphy C."/>
            <person name="Pearson M."/>
            <person name="Poon T.W."/>
            <person name="Priest M."/>
            <person name="Roberts A."/>
            <person name="Saif S."/>
            <person name="Shea T."/>
            <person name="Sykes S."/>
            <person name="Wortman J."/>
            <person name="Nusbaum C."/>
            <person name="Birren B."/>
        </authorList>
    </citation>
    <scope>NUCLEOTIDE SEQUENCE [LARGE SCALE GENOMIC DNA]</scope>
    <source>
        <strain evidence="2">NJM9701</strain>
    </source>
</reference>
<evidence type="ECO:0000256" key="1">
    <source>
        <dbReference type="SAM" id="MobiDB-lite"/>
    </source>
</evidence>
<feature type="region of interest" description="Disordered" evidence="1">
    <location>
        <begin position="297"/>
        <end position="365"/>
    </location>
</feature>
<dbReference type="AlphaFoldDB" id="A0A024UN71"/>
<dbReference type="InterPro" id="IPR027267">
    <property type="entry name" value="AH/BAR_dom_sf"/>
</dbReference>
<dbReference type="eggNOG" id="ENOG502S0TX">
    <property type="taxonomic scope" value="Eukaryota"/>
</dbReference>
<protein>
    <recommendedName>
        <fullName evidence="3">BAR domain-containing protein</fullName>
    </recommendedName>
</protein>
<dbReference type="STRING" id="157072.A0A024UN71"/>
<proteinExistence type="predicted"/>